<evidence type="ECO:0008006" key="3">
    <source>
        <dbReference type="Google" id="ProtNLM"/>
    </source>
</evidence>
<dbReference type="EMBL" id="JACHGH010000003">
    <property type="protein sequence ID" value="MBB6452664.1"/>
    <property type="molecule type" value="Genomic_DNA"/>
</dbReference>
<dbReference type="RefSeq" id="WP_174495234.1">
    <property type="nucleotide sequence ID" value="NZ_CADDWK010000003.1"/>
</dbReference>
<proteinExistence type="predicted"/>
<evidence type="ECO:0000313" key="1">
    <source>
        <dbReference type="EMBL" id="MBB6452664.1"/>
    </source>
</evidence>
<keyword evidence="2" id="KW-1185">Reference proteome</keyword>
<organism evidence="1 2">
    <name type="scientific">Salirhabdus euzebyi</name>
    <dbReference type="NCBI Taxonomy" id="394506"/>
    <lineage>
        <taxon>Bacteria</taxon>
        <taxon>Bacillati</taxon>
        <taxon>Bacillota</taxon>
        <taxon>Bacilli</taxon>
        <taxon>Bacillales</taxon>
        <taxon>Bacillaceae</taxon>
        <taxon>Salirhabdus</taxon>
    </lineage>
</organism>
<accession>A0A841PXC6</accession>
<evidence type="ECO:0000313" key="2">
    <source>
        <dbReference type="Proteomes" id="UP000581688"/>
    </source>
</evidence>
<dbReference type="Proteomes" id="UP000581688">
    <property type="component" value="Unassembled WGS sequence"/>
</dbReference>
<protein>
    <recommendedName>
        <fullName evidence="3">DUF4367 domain-containing protein</fullName>
    </recommendedName>
</protein>
<dbReference type="PROSITE" id="PS51257">
    <property type="entry name" value="PROKAR_LIPOPROTEIN"/>
    <property type="match status" value="1"/>
</dbReference>
<comment type="caution">
    <text evidence="1">The sequence shown here is derived from an EMBL/GenBank/DDBJ whole genome shotgun (WGS) entry which is preliminary data.</text>
</comment>
<sequence>MKKLIIFSFLVLFLLVACEYKTARTLDTSKLTEKESETTGEFELPFDIYTAPSLEVALDAVPFEVNLPEELPFDAQPLKVLYIYDFEKDGKKIEVGFSTLSNNTHTTNFSKNHALLISARNYETHHLAGETPGTEVTIKDDIKGKYYESQLSFSVEGIYYSLQMLSNAEDLKDELLSVAKQMI</sequence>
<gene>
    <name evidence="1" type="ORF">HNQ94_001110</name>
</gene>
<name>A0A841PXC6_9BACI</name>
<dbReference type="AlphaFoldDB" id="A0A841PXC6"/>
<reference evidence="1 2" key="1">
    <citation type="submission" date="2020-08" db="EMBL/GenBank/DDBJ databases">
        <title>Genomic Encyclopedia of Type Strains, Phase IV (KMG-IV): sequencing the most valuable type-strain genomes for metagenomic binning, comparative biology and taxonomic classification.</title>
        <authorList>
            <person name="Goeker M."/>
        </authorList>
    </citation>
    <scope>NUCLEOTIDE SEQUENCE [LARGE SCALE GENOMIC DNA]</scope>
    <source>
        <strain evidence="1 2">DSM 19612</strain>
    </source>
</reference>